<proteinExistence type="predicted"/>
<reference evidence="3" key="1">
    <citation type="submission" date="2015-10" db="EMBL/GenBank/DDBJ databases">
        <authorList>
            <person name="Gilbert D.G."/>
        </authorList>
    </citation>
    <scope>NUCLEOTIDE SEQUENCE</scope>
</reference>
<evidence type="ECO:0000313" key="3">
    <source>
        <dbReference type="EMBL" id="CUS43836.1"/>
    </source>
</evidence>
<sequence length="256" mass="27263">MEMPRLVDRPIRRRPARRALRWLGGGAVLIVAALLALAGIAGFFDRDPIHQFGHFGPERVPVVGLFFSGDMGLRFGMGPHVTSALAAQGIPVMGVNSPTIFGRRRNRAEVDDLVAGAVRAALERAHADRVVLVGQSFGSDIIGTGIARLPADLRAKVAAIVLVVPGRSVFFRADPTSLAYRGTPDAQAIDAARTLSWAPLTCIYGARETDSLCPLLGGVARRIELPGGHFLNNDPARLIPTILGALRPVLPKSIPP</sequence>
<dbReference type="Pfam" id="PF06057">
    <property type="entry name" value="VirJ"/>
    <property type="match status" value="1"/>
</dbReference>
<dbReference type="Gene3D" id="3.40.50.1820">
    <property type="entry name" value="alpha/beta hydrolase"/>
    <property type="match status" value="1"/>
</dbReference>
<feature type="domain" description="Bacterial virulence" evidence="2">
    <location>
        <begin position="63"/>
        <end position="247"/>
    </location>
</feature>
<keyword evidence="1" id="KW-0812">Transmembrane</keyword>
<dbReference type="ESTHER" id="9zzzz-a0a170pn84">
    <property type="family name" value="VirJ"/>
</dbReference>
<dbReference type="SUPFAM" id="SSF53474">
    <property type="entry name" value="alpha/beta-Hydrolases"/>
    <property type="match status" value="1"/>
</dbReference>
<keyword evidence="1" id="KW-0472">Membrane</keyword>
<dbReference type="InterPro" id="IPR010333">
    <property type="entry name" value="VirJ"/>
</dbReference>
<accession>A0A170PN84</accession>
<dbReference type="AlphaFoldDB" id="A0A170PN84"/>
<protein>
    <submittedName>
        <fullName evidence="3">Virulence protein</fullName>
    </submittedName>
</protein>
<dbReference type="EMBL" id="CZQE01000091">
    <property type="protein sequence ID" value="CUS43836.1"/>
    <property type="molecule type" value="Genomic_DNA"/>
</dbReference>
<dbReference type="InterPro" id="IPR029058">
    <property type="entry name" value="AB_hydrolase_fold"/>
</dbReference>
<feature type="transmembrane region" description="Helical" evidence="1">
    <location>
        <begin position="20"/>
        <end position="44"/>
    </location>
</feature>
<evidence type="ECO:0000256" key="1">
    <source>
        <dbReference type="SAM" id="Phobius"/>
    </source>
</evidence>
<gene>
    <name evidence="3" type="ORF">MGWOODY_Smn744</name>
</gene>
<organism evidence="3">
    <name type="scientific">hydrothermal vent metagenome</name>
    <dbReference type="NCBI Taxonomy" id="652676"/>
    <lineage>
        <taxon>unclassified sequences</taxon>
        <taxon>metagenomes</taxon>
        <taxon>ecological metagenomes</taxon>
    </lineage>
</organism>
<name>A0A170PN84_9ZZZZ</name>
<keyword evidence="1" id="KW-1133">Transmembrane helix</keyword>
<evidence type="ECO:0000259" key="2">
    <source>
        <dbReference type="Pfam" id="PF06057"/>
    </source>
</evidence>